<evidence type="ECO:0000256" key="2">
    <source>
        <dbReference type="SAM" id="MobiDB-lite"/>
    </source>
</evidence>
<dbReference type="PROSITE" id="PS50888">
    <property type="entry name" value="BHLH"/>
    <property type="match status" value="1"/>
</dbReference>
<dbReference type="GO" id="GO:0046983">
    <property type="term" value="F:protein dimerization activity"/>
    <property type="evidence" value="ECO:0007669"/>
    <property type="project" value="InterPro"/>
</dbReference>
<dbReference type="AlphaFoldDB" id="A0A0P1AII8"/>
<dbReference type="Proteomes" id="UP000054928">
    <property type="component" value="Unassembled WGS sequence"/>
</dbReference>
<feature type="region of interest" description="Disordered" evidence="2">
    <location>
        <begin position="373"/>
        <end position="399"/>
    </location>
</feature>
<dbReference type="InterPro" id="IPR036638">
    <property type="entry name" value="HLH_DNA-bd_sf"/>
</dbReference>
<dbReference type="OMA" id="NENWKGF"/>
<accession>A0A0P1AII8</accession>
<dbReference type="OrthoDB" id="76469at2759"/>
<feature type="coiled-coil region" evidence="1">
    <location>
        <begin position="259"/>
        <end position="286"/>
    </location>
</feature>
<dbReference type="EMBL" id="CCYD01000524">
    <property type="protein sequence ID" value="CEG40949.1"/>
    <property type="molecule type" value="Genomic_DNA"/>
</dbReference>
<feature type="domain" description="BHLH" evidence="3">
    <location>
        <begin position="220"/>
        <end position="269"/>
    </location>
</feature>
<reference evidence="5" key="1">
    <citation type="submission" date="2014-09" db="EMBL/GenBank/DDBJ databases">
        <authorList>
            <person name="Sharma Rahul"/>
            <person name="Thines Marco"/>
        </authorList>
    </citation>
    <scope>NUCLEOTIDE SEQUENCE [LARGE SCALE GENOMIC DNA]</scope>
</reference>
<sequence length="399" mass="43886">MDFDDDMSGLQIEDLGEYFLQTDINDSWKGFALGYTDEEYHQNLHEAAEFQFFEVIGSDATISAQNLMSPSLASISESLNVGNEVGIGLNNSFSYKDASNPSSIKPTSVSANSETIMINRLEQDTRQLKNFSLEGLQKVETVAVVSSTSPAQHGDSNKAVAKKAISPLCQNILAGTDDDMNSNGVISSSCRNIGLMDASCEPSGCSTIGSTSFIGISDDGRGFRKKSREKMRRQEVNTKFEELVVLLGLSSRVRKSAILQEALSNIKSLKRERDELRRDRDRLQLEVSKLATCLQYSHLESGPPVAMTQPDQQHMNASTQQYGQQHGHQVSAHVNSMRTVQTYPDDVPRNSDINCFPLTSAFSSISSQSRSLLSSKSGFKIKDRGDYGADSFARKSKQD</sequence>
<name>A0A0P1AII8_PLAHL</name>
<dbReference type="SUPFAM" id="SSF47459">
    <property type="entry name" value="HLH, helix-loop-helix DNA-binding domain"/>
    <property type="match status" value="1"/>
</dbReference>
<evidence type="ECO:0000256" key="1">
    <source>
        <dbReference type="SAM" id="Coils"/>
    </source>
</evidence>
<dbReference type="GeneID" id="36406178"/>
<keyword evidence="5" id="KW-1185">Reference proteome</keyword>
<feature type="compositionally biased region" description="Basic and acidic residues" evidence="2">
    <location>
        <begin position="380"/>
        <end position="399"/>
    </location>
</feature>
<dbReference type="InterPro" id="IPR011598">
    <property type="entry name" value="bHLH_dom"/>
</dbReference>
<dbReference type="Pfam" id="PF00010">
    <property type="entry name" value="HLH"/>
    <property type="match status" value="1"/>
</dbReference>
<protein>
    <submittedName>
        <fullName evidence="4">Myc-type, basic helix-loop-helix (BHLH) domain</fullName>
    </submittedName>
</protein>
<dbReference type="RefSeq" id="XP_024577318.1">
    <property type="nucleotide sequence ID" value="XM_024726663.1"/>
</dbReference>
<evidence type="ECO:0000313" key="4">
    <source>
        <dbReference type="EMBL" id="CEG40949.1"/>
    </source>
</evidence>
<evidence type="ECO:0000259" key="3">
    <source>
        <dbReference type="PROSITE" id="PS50888"/>
    </source>
</evidence>
<organism evidence="4 5">
    <name type="scientific">Plasmopara halstedii</name>
    <name type="common">Downy mildew of sunflower</name>
    <dbReference type="NCBI Taxonomy" id="4781"/>
    <lineage>
        <taxon>Eukaryota</taxon>
        <taxon>Sar</taxon>
        <taxon>Stramenopiles</taxon>
        <taxon>Oomycota</taxon>
        <taxon>Peronosporomycetes</taxon>
        <taxon>Peronosporales</taxon>
        <taxon>Peronosporaceae</taxon>
        <taxon>Plasmopara</taxon>
    </lineage>
</organism>
<dbReference type="SMART" id="SM00353">
    <property type="entry name" value="HLH"/>
    <property type="match status" value="1"/>
</dbReference>
<evidence type="ECO:0000313" key="5">
    <source>
        <dbReference type="Proteomes" id="UP000054928"/>
    </source>
</evidence>
<keyword evidence="1" id="KW-0175">Coiled coil</keyword>
<proteinExistence type="predicted"/>
<dbReference type="Gene3D" id="4.10.280.10">
    <property type="entry name" value="Helix-loop-helix DNA-binding domain"/>
    <property type="match status" value="1"/>
</dbReference>